<dbReference type="EMBL" id="CP136920">
    <property type="protein sequence ID" value="WOO42184.1"/>
    <property type="molecule type" value="Genomic_DNA"/>
</dbReference>
<evidence type="ECO:0000256" key="1">
    <source>
        <dbReference type="SAM" id="Phobius"/>
    </source>
</evidence>
<keyword evidence="3" id="KW-1185">Reference proteome</keyword>
<dbReference type="AlphaFoldDB" id="A0AAQ3LHI2"/>
<keyword evidence="1" id="KW-0812">Transmembrane</keyword>
<feature type="transmembrane region" description="Helical" evidence="1">
    <location>
        <begin position="45"/>
        <end position="64"/>
    </location>
</feature>
<reference evidence="2 3" key="1">
    <citation type="submission" date="2023-10" db="EMBL/GenBank/DDBJ databases">
        <title>Rubellicoccus peritrichatus gen. nov., sp. nov., isolated from an algae of coral reef tank.</title>
        <authorList>
            <person name="Luo J."/>
        </authorList>
    </citation>
    <scope>NUCLEOTIDE SEQUENCE [LARGE SCALE GENOMIC DNA]</scope>
    <source>
        <strain evidence="2 3">CR14</strain>
    </source>
</reference>
<dbReference type="RefSeq" id="WP_317834669.1">
    <property type="nucleotide sequence ID" value="NZ_CP136920.1"/>
</dbReference>
<gene>
    <name evidence="2" type="ORF">RZN69_03720</name>
</gene>
<dbReference type="KEGG" id="puo:RZN69_03720"/>
<evidence type="ECO:0000313" key="2">
    <source>
        <dbReference type="EMBL" id="WOO42184.1"/>
    </source>
</evidence>
<proteinExistence type="predicted"/>
<keyword evidence="1" id="KW-1133">Transmembrane helix</keyword>
<evidence type="ECO:0000313" key="3">
    <source>
        <dbReference type="Proteomes" id="UP001304300"/>
    </source>
</evidence>
<organism evidence="2 3">
    <name type="scientific">Rubellicoccus peritrichatus</name>
    <dbReference type="NCBI Taxonomy" id="3080537"/>
    <lineage>
        <taxon>Bacteria</taxon>
        <taxon>Pseudomonadati</taxon>
        <taxon>Verrucomicrobiota</taxon>
        <taxon>Opitutia</taxon>
        <taxon>Puniceicoccales</taxon>
        <taxon>Cerasicoccaceae</taxon>
        <taxon>Rubellicoccus</taxon>
    </lineage>
</organism>
<dbReference type="Proteomes" id="UP001304300">
    <property type="component" value="Chromosome"/>
</dbReference>
<name>A0AAQ3LHI2_9BACT</name>
<accession>A0AAQ3LHI2</accession>
<feature type="transmembrane region" description="Helical" evidence="1">
    <location>
        <begin position="94"/>
        <end position="122"/>
    </location>
</feature>
<feature type="transmembrane region" description="Helical" evidence="1">
    <location>
        <begin position="71"/>
        <end position="88"/>
    </location>
</feature>
<protein>
    <submittedName>
        <fullName evidence="2">Uncharacterized protein</fullName>
    </submittedName>
</protein>
<sequence>MFLALIAPVFIIFDLVQLVIAERYIGIKQIRDGLHPLESGKVGPAWMAVIWVGGAFAYKVYMLILVFSPQGALQGFIMLLATLAGFAFRRTLGLKYALVILTLEASVRMGLLVNFMISVFLWEGRYLPPSFYQ</sequence>
<keyword evidence="1" id="KW-0472">Membrane</keyword>